<dbReference type="Proteomes" id="UP000251937">
    <property type="component" value="Unassembled WGS sequence"/>
</dbReference>
<evidence type="ECO:0000313" key="2">
    <source>
        <dbReference type="EMBL" id="SKC11684.1"/>
    </source>
</evidence>
<reference evidence="2 4" key="1">
    <citation type="submission" date="2017-02" db="EMBL/GenBank/DDBJ databases">
        <authorList>
            <person name="Varghese N."/>
            <person name="Submissions S."/>
        </authorList>
    </citation>
    <scope>NUCLEOTIDE SEQUENCE [LARGE SCALE GENOMIC DNA]</scope>
    <source>
        <strain evidence="2 4">DSM 16775</strain>
    </source>
</reference>
<dbReference type="Proteomes" id="UP000190669">
    <property type="component" value="Unassembled WGS sequence"/>
</dbReference>
<evidence type="ECO:0000313" key="3">
    <source>
        <dbReference type="EMBL" id="SQA92396.1"/>
    </source>
</evidence>
<dbReference type="EMBL" id="UAVR01000023">
    <property type="protein sequence ID" value="SQA92396.1"/>
    <property type="molecule type" value="Genomic_DNA"/>
</dbReference>
<proteinExistence type="predicted"/>
<feature type="transmembrane region" description="Helical" evidence="1">
    <location>
        <begin position="43"/>
        <end position="61"/>
    </location>
</feature>
<dbReference type="EMBL" id="FUZE01000036">
    <property type="protein sequence ID" value="SKC11684.1"/>
    <property type="molecule type" value="Genomic_DNA"/>
</dbReference>
<name>A0AAX2IQS2_9FLAO</name>
<keyword evidence="4" id="KW-1185">Reference proteome</keyword>
<dbReference type="AlphaFoldDB" id="A0AAX2IQS2"/>
<evidence type="ECO:0000256" key="1">
    <source>
        <dbReference type="SAM" id="Phobius"/>
    </source>
</evidence>
<keyword evidence="1" id="KW-0472">Membrane</keyword>
<organism evidence="3 5">
    <name type="scientific">Chryseobacterium balustinum</name>
    <dbReference type="NCBI Taxonomy" id="246"/>
    <lineage>
        <taxon>Bacteria</taxon>
        <taxon>Pseudomonadati</taxon>
        <taxon>Bacteroidota</taxon>
        <taxon>Flavobacteriia</taxon>
        <taxon>Flavobacteriales</taxon>
        <taxon>Weeksellaceae</taxon>
        <taxon>Chryseobacterium group</taxon>
        <taxon>Chryseobacterium</taxon>
    </lineage>
</organism>
<dbReference type="RefSeq" id="WP_079467136.1">
    <property type="nucleotide sequence ID" value="NZ_CP033934.1"/>
</dbReference>
<dbReference type="KEGG" id="cbp:EB354_02260"/>
<evidence type="ECO:0000313" key="5">
    <source>
        <dbReference type="Proteomes" id="UP000251937"/>
    </source>
</evidence>
<feature type="transmembrane region" description="Helical" evidence="1">
    <location>
        <begin position="149"/>
        <end position="169"/>
    </location>
</feature>
<reference evidence="3 5" key="2">
    <citation type="submission" date="2018-06" db="EMBL/GenBank/DDBJ databases">
        <authorList>
            <consortium name="Pathogen Informatics"/>
            <person name="Doyle S."/>
        </authorList>
    </citation>
    <scope>NUCLEOTIDE SEQUENCE [LARGE SCALE GENOMIC DNA]</scope>
    <source>
        <strain evidence="3 5">NCTC11212</strain>
    </source>
</reference>
<comment type="caution">
    <text evidence="3">The sequence shown here is derived from an EMBL/GenBank/DDBJ whole genome shotgun (WGS) entry which is preliminary data.</text>
</comment>
<keyword evidence="1" id="KW-0812">Transmembrane</keyword>
<feature type="transmembrane region" description="Helical" evidence="1">
    <location>
        <begin position="20"/>
        <end position="38"/>
    </location>
</feature>
<sequence>MNTQTITKGKAYYHDVIIKTAYLYLPIFAVIILVCSFFEKFRFILYFTVVGASYGFILNQLKKKYVNVEFDSENILLGEIIINTKDIESYYLSLPLNELLMLRIKTKNQKDLAVYIDKDLKMTIESFFNRNSIESVKKNYDNYLKYGHLIFPFVGLIISAIVYSIYNYFKYKV</sequence>
<keyword evidence="1" id="KW-1133">Transmembrane helix</keyword>
<protein>
    <submittedName>
        <fullName evidence="3">Uncharacterized protein</fullName>
    </submittedName>
</protein>
<evidence type="ECO:0000313" key="4">
    <source>
        <dbReference type="Proteomes" id="UP000190669"/>
    </source>
</evidence>
<gene>
    <name evidence="3" type="ORF">NCTC11212_04050</name>
    <name evidence="2" type="ORF">SAMN05421800_13612</name>
</gene>
<accession>A0AAX2IQS2</accession>